<evidence type="ECO:0000313" key="10">
    <source>
        <dbReference type="Proteomes" id="UP001198163"/>
    </source>
</evidence>
<accession>A0AAE3JJS6</accession>
<evidence type="ECO:0000256" key="6">
    <source>
        <dbReference type="ARBA" id="ARBA00023326"/>
    </source>
</evidence>
<dbReference type="InterPro" id="IPR050386">
    <property type="entry name" value="Glycosyl_hydrolase_5"/>
</dbReference>
<gene>
    <name evidence="9" type="ORF">K7J14_14185</name>
</gene>
<evidence type="ECO:0000256" key="7">
    <source>
        <dbReference type="RuleBase" id="RU361153"/>
    </source>
</evidence>
<dbReference type="InterPro" id="IPR017853">
    <property type="entry name" value="GH"/>
</dbReference>
<dbReference type="GO" id="GO:0030245">
    <property type="term" value="P:cellulose catabolic process"/>
    <property type="evidence" value="ECO:0007669"/>
    <property type="project" value="UniProtKB-KW"/>
</dbReference>
<organism evidence="9 10">
    <name type="scientific">Teretinema zuelzerae</name>
    <dbReference type="NCBI Taxonomy" id="156"/>
    <lineage>
        <taxon>Bacteria</taxon>
        <taxon>Pseudomonadati</taxon>
        <taxon>Spirochaetota</taxon>
        <taxon>Spirochaetia</taxon>
        <taxon>Spirochaetales</taxon>
        <taxon>Treponemataceae</taxon>
        <taxon>Teretinema</taxon>
    </lineage>
</organism>
<keyword evidence="4" id="KW-0119">Carbohydrate metabolism</keyword>
<dbReference type="SUPFAM" id="SSF51445">
    <property type="entry name" value="(Trans)glycosidases"/>
    <property type="match status" value="1"/>
</dbReference>
<evidence type="ECO:0000256" key="5">
    <source>
        <dbReference type="ARBA" id="ARBA00023295"/>
    </source>
</evidence>
<keyword evidence="3" id="KW-0136">Cellulose degradation</keyword>
<dbReference type="Pfam" id="PF00150">
    <property type="entry name" value="Cellulase"/>
    <property type="match status" value="1"/>
</dbReference>
<evidence type="ECO:0000313" key="9">
    <source>
        <dbReference type="EMBL" id="MCD1655843.1"/>
    </source>
</evidence>
<dbReference type="Gene3D" id="3.20.20.80">
    <property type="entry name" value="Glycosidases"/>
    <property type="match status" value="1"/>
</dbReference>
<dbReference type="GO" id="GO:0009986">
    <property type="term" value="C:cell surface"/>
    <property type="evidence" value="ECO:0007669"/>
    <property type="project" value="TreeGrafter"/>
</dbReference>
<protein>
    <submittedName>
        <fullName evidence="9">Glycoside hydrolase family 5 protein</fullName>
    </submittedName>
</protein>
<proteinExistence type="inferred from homology"/>
<dbReference type="EMBL" id="JAINWA010000003">
    <property type="protein sequence ID" value="MCD1655843.1"/>
    <property type="molecule type" value="Genomic_DNA"/>
</dbReference>
<keyword evidence="6" id="KW-0624">Polysaccharide degradation</keyword>
<evidence type="ECO:0000256" key="2">
    <source>
        <dbReference type="ARBA" id="ARBA00022801"/>
    </source>
</evidence>
<dbReference type="AlphaFoldDB" id="A0AAE3JJS6"/>
<name>A0AAE3JJS6_9SPIR</name>
<evidence type="ECO:0000256" key="3">
    <source>
        <dbReference type="ARBA" id="ARBA00023001"/>
    </source>
</evidence>
<comment type="caution">
    <text evidence="9">The sequence shown here is derived from an EMBL/GenBank/DDBJ whole genome shotgun (WGS) entry which is preliminary data.</text>
</comment>
<dbReference type="InterPro" id="IPR001547">
    <property type="entry name" value="Glyco_hydro_5"/>
</dbReference>
<dbReference type="Proteomes" id="UP001198163">
    <property type="component" value="Unassembled WGS sequence"/>
</dbReference>
<dbReference type="RefSeq" id="WP_230757751.1">
    <property type="nucleotide sequence ID" value="NZ_JAINWA010000003.1"/>
</dbReference>
<evidence type="ECO:0000256" key="1">
    <source>
        <dbReference type="ARBA" id="ARBA00005641"/>
    </source>
</evidence>
<keyword evidence="5 7" id="KW-0326">Glycosidase</keyword>
<dbReference type="GO" id="GO:0008422">
    <property type="term" value="F:beta-glucosidase activity"/>
    <property type="evidence" value="ECO:0007669"/>
    <property type="project" value="TreeGrafter"/>
</dbReference>
<keyword evidence="2 7" id="KW-0378">Hydrolase</keyword>
<dbReference type="PANTHER" id="PTHR31297">
    <property type="entry name" value="GLUCAN ENDO-1,6-BETA-GLUCOSIDASE B"/>
    <property type="match status" value="1"/>
</dbReference>
<reference evidence="9" key="1">
    <citation type="submission" date="2021-08" db="EMBL/GenBank/DDBJ databases">
        <title>Comparative analyses of Brucepasteria parasyntrophica and Teretinema zuelzerae.</title>
        <authorList>
            <person name="Song Y."/>
            <person name="Brune A."/>
        </authorList>
    </citation>
    <scope>NUCLEOTIDE SEQUENCE</scope>
    <source>
        <strain evidence="9">DSM 1903</strain>
    </source>
</reference>
<dbReference type="GO" id="GO:0005576">
    <property type="term" value="C:extracellular region"/>
    <property type="evidence" value="ECO:0007669"/>
    <property type="project" value="TreeGrafter"/>
</dbReference>
<comment type="similarity">
    <text evidence="1 7">Belongs to the glycosyl hydrolase 5 (cellulase A) family.</text>
</comment>
<dbReference type="PANTHER" id="PTHR31297:SF41">
    <property type="entry name" value="ENDOGLUCANASE, PUTATIVE (AFU_ORTHOLOGUE AFUA_5G01830)-RELATED"/>
    <property type="match status" value="1"/>
</dbReference>
<keyword evidence="10" id="KW-1185">Reference proteome</keyword>
<sequence length="351" mass="39789">MSGLSSEVRNDSAKSGKPRRYGFNFLWMFSAAEDGSAAPGDIVIDERELDFAAGMGCNFVRIPLDYRFWIRDFRYGEPDMNMISRVDDCVRAVTSRGMHCSLNLHRAPGYCINGNERERHNLWLDGVARDAFVSQWEFFAGRYASIPADLLSFDLLNEPPEIGQYGMTRDSHEAIMRRTAAAIRAKSPQRPVVLDGLGGGNIAIPELADLGAVLSTRGYQPMPVTHYRASWCSETRGLPLPEYPGTRYAGKTWDRAALFEHYRPWRELSETGIEVHVGEFGVYNKVDNALALRWFSDVLSVFNELGWGFALWNFSGDFGIASHGRPGARWESMNGFRIDRDMYELFREHMI</sequence>
<evidence type="ECO:0000256" key="4">
    <source>
        <dbReference type="ARBA" id="ARBA00023277"/>
    </source>
</evidence>
<evidence type="ECO:0000259" key="8">
    <source>
        <dbReference type="Pfam" id="PF00150"/>
    </source>
</evidence>
<feature type="domain" description="Glycoside hydrolase family 5" evidence="8">
    <location>
        <begin position="50"/>
        <end position="315"/>
    </location>
</feature>